<feature type="compositionally biased region" description="Polar residues" evidence="8">
    <location>
        <begin position="22"/>
        <end position="42"/>
    </location>
</feature>
<keyword evidence="7" id="KW-0539">Nucleus</keyword>
<dbReference type="SUPFAM" id="SSF48371">
    <property type="entry name" value="ARM repeat"/>
    <property type="match status" value="1"/>
</dbReference>
<dbReference type="InterPro" id="IPR040016">
    <property type="entry name" value="XPO6"/>
</dbReference>
<dbReference type="Gene3D" id="1.25.10.10">
    <property type="entry name" value="Leucine-rich Repeat Variant"/>
    <property type="match status" value="1"/>
</dbReference>
<evidence type="ECO:0000256" key="5">
    <source>
        <dbReference type="ARBA" id="ARBA00022490"/>
    </source>
</evidence>
<dbReference type="GO" id="GO:0005049">
    <property type="term" value="F:nuclear export signal receptor activity"/>
    <property type="evidence" value="ECO:0007669"/>
    <property type="project" value="InterPro"/>
</dbReference>
<feature type="region of interest" description="Disordered" evidence="8">
    <location>
        <begin position="21"/>
        <end position="42"/>
    </location>
</feature>
<evidence type="ECO:0000256" key="4">
    <source>
        <dbReference type="ARBA" id="ARBA00022448"/>
    </source>
</evidence>
<evidence type="ECO:0000256" key="1">
    <source>
        <dbReference type="ARBA" id="ARBA00004123"/>
    </source>
</evidence>
<keyword evidence="5" id="KW-0963">Cytoplasm</keyword>
<sequence length="1131" mass="122670">MSSSTTLISSIETALKNLYDPRTSSSSRQQIESDLQTFKTSTPQSYRPALDALKGHVEDTGVRLSHHLQFFFSNVVMHFAGPIVFDRLQSQEQNYLSTEVKNLVNSSHILHPGMLSRPCLQKILLTYVHISKASSSPSNTVFLQEVFAACSSPDPSISALGSKLASLLVEEFPNFSPPYTSRGHLRSSISSLLRTSLPPLLTSLPLLTPHKPSQRNSLNCVLTILTYPTRFKLTRKIPITPCITLPLIATLFTITRPPTSSNRCLSLMCLNEIISGNYYPSEGSKEFIVTVCKEVNGIVGGHTEILKGGGEDDDSENGFEVQLVNFLSEFSSRHLRFASGLPGVFSVSDFLTLTAEFSFSLKGLEVFCKTLRIWCSVAELVQEAVEQQGPGSPFLKGVEGGLSSVINSVIDRNTYAANYKALDEYDLEFPSLSTAEDQDDDDYEQEGPDQRENDGMARALRTSTMGILLEDTCGLCRILMTVSPVCAVNTFSHLSTTLKTTLDNLQISIHSKSSDVSGLVWDACVVLRLFETSVASAVLVHASATHFSKFGELATNLMAFFRSVTASRGWQSTPQLAHLVTFCGLTLVSIQATMWAWAKLQPEITPTATAFTVELLKTCEGFLKDVIVVPAPQEVTLAYVDVLMAISESGKLNQVTFQTELNQQRVQITESLVKSVGGLMQRQIKTGFKTATNFTFIAGFERSANKVNQAAFASDSGLFTSLVLAPLCGSAVEKCGQALAAGDNVRALQGGATSIERVCGALGAVVEQCEKLSAAGKNVLKAQIAPAVAPLLNVMSVYLRLSLSPASTSSSNNAASSVITFFLTLMKTLGKDLDIDFKITILKTLIDAVSTISLDGKKLTTSQVLVIKMVCRGLAVVFRDRGNSITSLVGNGVNVIVEKLAPICKSEENAAEVLPYLIDLVHSLLTVQFRVFTVTESMCAEAEGGGAGVVKIKVGGDIKGTHPMFAVASFGGKRVTSVKTEYAAGFEGLLYLFLFCLRAPNLPPIVVGKAVTHLLSLGEKVKLFTLKDWNERMRAVFMATILEDLMKLQQPLLVDDLNLLCFEIASVSIADFFNKDLPSIVESMPITSEQKLSCLEVFKSDTVDSVSFRNNCENFLAEFRYFSGAGAAATN</sequence>
<comment type="similarity">
    <text evidence="3">Belongs to the exportin family.</text>
</comment>
<evidence type="ECO:0000256" key="6">
    <source>
        <dbReference type="ARBA" id="ARBA00022927"/>
    </source>
</evidence>
<dbReference type="PANTHER" id="PTHR21452:SF4">
    <property type="entry name" value="EXPORTIN-6"/>
    <property type="match status" value="1"/>
</dbReference>
<keyword evidence="10" id="KW-1185">Reference proteome</keyword>
<evidence type="ECO:0000256" key="8">
    <source>
        <dbReference type="SAM" id="MobiDB-lite"/>
    </source>
</evidence>
<evidence type="ECO:0000256" key="7">
    <source>
        <dbReference type="ARBA" id="ARBA00023242"/>
    </source>
</evidence>
<proteinExistence type="inferred from homology"/>
<feature type="compositionally biased region" description="Acidic residues" evidence="8">
    <location>
        <begin position="436"/>
        <end position="447"/>
    </location>
</feature>
<comment type="subcellular location">
    <subcellularLocation>
        <location evidence="2">Cytoplasm</location>
    </subcellularLocation>
    <subcellularLocation>
        <location evidence="1">Nucleus</location>
    </subcellularLocation>
</comment>
<reference evidence="10" key="1">
    <citation type="journal article" date="2023" name="Commun. Biol.">
        <title>Genome analysis of Parmales, the sister group of diatoms, reveals the evolutionary specialization of diatoms from phago-mixotrophs to photoautotrophs.</title>
        <authorList>
            <person name="Ban H."/>
            <person name="Sato S."/>
            <person name="Yoshikawa S."/>
            <person name="Yamada K."/>
            <person name="Nakamura Y."/>
            <person name="Ichinomiya M."/>
            <person name="Sato N."/>
            <person name="Blanc-Mathieu R."/>
            <person name="Endo H."/>
            <person name="Kuwata A."/>
            <person name="Ogata H."/>
        </authorList>
    </citation>
    <scope>NUCLEOTIDE SEQUENCE [LARGE SCALE GENOMIC DNA]</scope>
    <source>
        <strain evidence="10">NIES 3701</strain>
    </source>
</reference>
<gene>
    <name evidence="9" type="ORF">TrST_g14147</name>
</gene>
<organism evidence="9 10">
    <name type="scientific">Triparma strigata</name>
    <dbReference type="NCBI Taxonomy" id="1606541"/>
    <lineage>
        <taxon>Eukaryota</taxon>
        <taxon>Sar</taxon>
        <taxon>Stramenopiles</taxon>
        <taxon>Ochrophyta</taxon>
        <taxon>Bolidophyceae</taxon>
        <taxon>Parmales</taxon>
        <taxon>Triparmaceae</taxon>
        <taxon>Triparma</taxon>
    </lineage>
</organism>
<accession>A0A9W7AG23</accession>
<dbReference type="GO" id="GO:0005634">
    <property type="term" value="C:nucleus"/>
    <property type="evidence" value="ECO:0007669"/>
    <property type="project" value="UniProtKB-SubCell"/>
</dbReference>
<comment type="caution">
    <text evidence="9">The sequence shown here is derived from an EMBL/GenBank/DDBJ whole genome shotgun (WGS) entry which is preliminary data.</text>
</comment>
<dbReference type="GO" id="GO:0006611">
    <property type="term" value="P:protein export from nucleus"/>
    <property type="evidence" value="ECO:0007669"/>
    <property type="project" value="InterPro"/>
</dbReference>
<evidence type="ECO:0000256" key="2">
    <source>
        <dbReference type="ARBA" id="ARBA00004496"/>
    </source>
</evidence>
<name>A0A9W7AG23_9STRA</name>
<feature type="region of interest" description="Disordered" evidence="8">
    <location>
        <begin position="434"/>
        <end position="454"/>
    </location>
</feature>
<dbReference type="GO" id="GO:0005737">
    <property type="term" value="C:cytoplasm"/>
    <property type="evidence" value="ECO:0007669"/>
    <property type="project" value="UniProtKB-SubCell"/>
</dbReference>
<evidence type="ECO:0000313" key="10">
    <source>
        <dbReference type="Proteomes" id="UP001165085"/>
    </source>
</evidence>
<evidence type="ECO:0000256" key="3">
    <source>
        <dbReference type="ARBA" id="ARBA00009466"/>
    </source>
</evidence>
<dbReference type="InterPro" id="IPR016024">
    <property type="entry name" value="ARM-type_fold"/>
</dbReference>
<evidence type="ECO:0000313" key="9">
    <source>
        <dbReference type="EMBL" id="GMH70001.1"/>
    </source>
</evidence>
<dbReference type="PANTHER" id="PTHR21452">
    <property type="entry name" value="EXPORTIN-6"/>
    <property type="match status" value="1"/>
</dbReference>
<dbReference type="OrthoDB" id="197764at2759"/>
<keyword evidence="6" id="KW-0653">Protein transport</keyword>
<dbReference type="AlphaFoldDB" id="A0A9W7AG23"/>
<keyword evidence="4" id="KW-0813">Transport</keyword>
<dbReference type="Proteomes" id="UP001165085">
    <property type="component" value="Unassembled WGS sequence"/>
</dbReference>
<protein>
    <submittedName>
        <fullName evidence="9">Uncharacterized protein</fullName>
    </submittedName>
</protein>
<dbReference type="InterPro" id="IPR011989">
    <property type="entry name" value="ARM-like"/>
</dbReference>
<dbReference type="EMBL" id="BRXY01000136">
    <property type="protein sequence ID" value="GMH70001.1"/>
    <property type="molecule type" value="Genomic_DNA"/>
</dbReference>